<evidence type="ECO:0000313" key="8">
    <source>
        <dbReference type="Proteomes" id="UP000293162"/>
    </source>
</evidence>
<proteinExistence type="inferred from homology"/>
<dbReference type="CDD" id="cd06171">
    <property type="entry name" value="Sigma70_r4"/>
    <property type="match status" value="1"/>
</dbReference>
<dbReference type="PANTHER" id="PTHR43133">
    <property type="entry name" value="RNA POLYMERASE ECF-TYPE SIGMA FACTO"/>
    <property type="match status" value="1"/>
</dbReference>
<dbReference type="InterPro" id="IPR014284">
    <property type="entry name" value="RNA_pol_sigma-70_dom"/>
</dbReference>
<evidence type="ECO:0000256" key="2">
    <source>
        <dbReference type="ARBA" id="ARBA00023015"/>
    </source>
</evidence>
<evidence type="ECO:0000256" key="4">
    <source>
        <dbReference type="ARBA" id="ARBA00023163"/>
    </source>
</evidence>
<organism evidence="7 8">
    <name type="scientific">Emticicia agri</name>
    <dbReference type="NCBI Taxonomy" id="2492393"/>
    <lineage>
        <taxon>Bacteria</taxon>
        <taxon>Pseudomonadati</taxon>
        <taxon>Bacteroidota</taxon>
        <taxon>Cytophagia</taxon>
        <taxon>Cytophagales</taxon>
        <taxon>Leadbetterellaceae</taxon>
        <taxon>Emticicia</taxon>
    </lineage>
</organism>
<dbReference type="Pfam" id="PF04542">
    <property type="entry name" value="Sigma70_r2"/>
    <property type="match status" value="1"/>
</dbReference>
<dbReference type="InterPro" id="IPR013324">
    <property type="entry name" value="RNA_pol_sigma_r3/r4-like"/>
</dbReference>
<dbReference type="EMBL" id="SEWF01000034">
    <property type="protein sequence ID" value="RYU93966.1"/>
    <property type="molecule type" value="Genomic_DNA"/>
</dbReference>
<dbReference type="Pfam" id="PF08281">
    <property type="entry name" value="Sigma70_r4_2"/>
    <property type="match status" value="1"/>
</dbReference>
<sequence length="182" mass="20970">MQTKSDLELLEGCLRRDSKAQAALYHQYKGRFFGICRRYAQSKEDAEDIFQDAFVKIFLNLKELRSADQLSAWIRRVVVNVCIDYYHKRVNFVDISEIPEAMPTDWQSESVISQMSNQELLSAVNELPDGARMVFNLYVIDGYSHQEIAEMMKISEGTSKSQLFFAKKVLKKKLQTIGVAID</sequence>
<feature type="domain" description="RNA polymerase sigma factor 70 region 4 type 2" evidence="6">
    <location>
        <begin position="118"/>
        <end position="168"/>
    </location>
</feature>
<accession>A0A4Q5LW33</accession>
<dbReference type="InterPro" id="IPR039425">
    <property type="entry name" value="RNA_pol_sigma-70-like"/>
</dbReference>
<evidence type="ECO:0000313" key="7">
    <source>
        <dbReference type="EMBL" id="RYU93966.1"/>
    </source>
</evidence>
<dbReference type="SUPFAM" id="SSF88659">
    <property type="entry name" value="Sigma3 and sigma4 domains of RNA polymerase sigma factors"/>
    <property type="match status" value="1"/>
</dbReference>
<keyword evidence="4" id="KW-0804">Transcription</keyword>
<dbReference type="GO" id="GO:0006352">
    <property type="term" value="P:DNA-templated transcription initiation"/>
    <property type="evidence" value="ECO:0007669"/>
    <property type="project" value="InterPro"/>
</dbReference>
<dbReference type="OrthoDB" id="941544at2"/>
<feature type="domain" description="RNA polymerase sigma-70 region 2" evidence="5">
    <location>
        <begin position="24"/>
        <end position="89"/>
    </location>
</feature>
<dbReference type="Gene3D" id="1.10.1740.10">
    <property type="match status" value="1"/>
</dbReference>
<name>A0A4Q5LW33_9BACT</name>
<dbReference type="Gene3D" id="1.10.10.10">
    <property type="entry name" value="Winged helix-like DNA-binding domain superfamily/Winged helix DNA-binding domain"/>
    <property type="match status" value="1"/>
</dbReference>
<dbReference type="PANTHER" id="PTHR43133:SF46">
    <property type="entry name" value="RNA POLYMERASE SIGMA-70 FACTOR ECF SUBFAMILY"/>
    <property type="match status" value="1"/>
</dbReference>
<dbReference type="GO" id="GO:0016987">
    <property type="term" value="F:sigma factor activity"/>
    <property type="evidence" value="ECO:0007669"/>
    <property type="project" value="UniProtKB-KW"/>
</dbReference>
<dbReference type="InterPro" id="IPR013249">
    <property type="entry name" value="RNA_pol_sigma70_r4_t2"/>
</dbReference>
<dbReference type="InterPro" id="IPR007627">
    <property type="entry name" value="RNA_pol_sigma70_r2"/>
</dbReference>
<gene>
    <name evidence="7" type="ORF">EWM59_19595</name>
</gene>
<evidence type="ECO:0000259" key="6">
    <source>
        <dbReference type="Pfam" id="PF08281"/>
    </source>
</evidence>
<dbReference type="NCBIfam" id="TIGR02937">
    <property type="entry name" value="sigma70-ECF"/>
    <property type="match status" value="1"/>
</dbReference>
<comment type="caution">
    <text evidence="7">The sequence shown here is derived from an EMBL/GenBank/DDBJ whole genome shotgun (WGS) entry which is preliminary data.</text>
</comment>
<evidence type="ECO:0000259" key="5">
    <source>
        <dbReference type="Pfam" id="PF04542"/>
    </source>
</evidence>
<dbReference type="Proteomes" id="UP000293162">
    <property type="component" value="Unassembled WGS sequence"/>
</dbReference>
<reference evidence="7 8" key="1">
    <citation type="submission" date="2019-02" db="EMBL/GenBank/DDBJ databases">
        <title>Bacterial novel species Emticicia sp. 17J42-9 isolated from soil.</title>
        <authorList>
            <person name="Jung H.-Y."/>
        </authorList>
    </citation>
    <scope>NUCLEOTIDE SEQUENCE [LARGE SCALE GENOMIC DNA]</scope>
    <source>
        <strain evidence="7 8">17J42-9</strain>
    </source>
</reference>
<evidence type="ECO:0000256" key="3">
    <source>
        <dbReference type="ARBA" id="ARBA00023082"/>
    </source>
</evidence>
<dbReference type="GO" id="GO:0003677">
    <property type="term" value="F:DNA binding"/>
    <property type="evidence" value="ECO:0007669"/>
    <property type="project" value="InterPro"/>
</dbReference>
<comment type="similarity">
    <text evidence="1">Belongs to the sigma-70 factor family. ECF subfamily.</text>
</comment>
<protein>
    <submittedName>
        <fullName evidence="7">RNA polymerase sigma factor</fullName>
    </submittedName>
</protein>
<keyword evidence="2" id="KW-0805">Transcription regulation</keyword>
<dbReference type="SUPFAM" id="SSF88946">
    <property type="entry name" value="Sigma2 domain of RNA polymerase sigma factors"/>
    <property type="match status" value="1"/>
</dbReference>
<evidence type="ECO:0000256" key="1">
    <source>
        <dbReference type="ARBA" id="ARBA00010641"/>
    </source>
</evidence>
<dbReference type="InterPro" id="IPR013325">
    <property type="entry name" value="RNA_pol_sigma_r2"/>
</dbReference>
<keyword evidence="3" id="KW-0731">Sigma factor</keyword>
<dbReference type="AlphaFoldDB" id="A0A4Q5LW33"/>
<keyword evidence="8" id="KW-1185">Reference proteome</keyword>
<dbReference type="InterPro" id="IPR036388">
    <property type="entry name" value="WH-like_DNA-bd_sf"/>
</dbReference>
<dbReference type="RefSeq" id="WP_130022946.1">
    <property type="nucleotide sequence ID" value="NZ_SEWF01000034.1"/>
</dbReference>